<dbReference type="InterPro" id="IPR008271">
    <property type="entry name" value="Ser/Thr_kinase_AS"/>
</dbReference>
<dbReference type="AlphaFoldDB" id="A0AAU9IT69"/>
<evidence type="ECO:0000256" key="8">
    <source>
        <dbReference type="ARBA" id="ARBA00048679"/>
    </source>
</evidence>
<dbReference type="PROSITE" id="PS00108">
    <property type="entry name" value="PROTEIN_KINASE_ST"/>
    <property type="match status" value="1"/>
</dbReference>
<evidence type="ECO:0000256" key="10">
    <source>
        <dbReference type="PROSITE-ProRule" id="PRU10141"/>
    </source>
</evidence>
<dbReference type="GO" id="GO:0051726">
    <property type="term" value="P:regulation of cell cycle"/>
    <property type="evidence" value="ECO:0007669"/>
    <property type="project" value="TreeGrafter"/>
</dbReference>
<comment type="catalytic activity">
    <reaction evidence="8">
        <text>L-seryl-[protein] + ATP = O-phospho-L-seryl-[protein] + ADP + H(+)</text>
        <dbReference type="Rhea" id="RHEA:17989"/>
        <dbReference type="Rhea" id="RHEA-COMP:9863"/>
        <dbReference type="Rhea" id="RHEA-COMP:11604"/>
        <dbReference type="ChEBI" id="CHEBI:15378"/>
        <dbReference type="ChEBI" id="CHEBI:29999"/>
        <dbReference type="ChEBI" id="CHEBI:30616"/>
        <dbReference type="ChEBI" id="CHEBI:83421"/>
        <dbReference type="ChEBI" id="CHEBI:456216"/>
        <dbReference type="EC" id="2.7.11.1"/>
    </reaction>
</comment>
<reference evidence="13" key="1">
    <citation type="submission" date="2021-09" db="EMBL/GenBank/DDBJ databases">
        <authorList>
            <consortium name="AG Swart"/>
            <person name="Singh M."/>
            <person name="Singh A."/>
            <person name="Seah K."/>
            <person name="Emmerich C."/>
        </authorList>
    </citation>
    <scope>NUCLEOTIDE SEQUENCE</scope>
    <source>
        <strain evidence="13">ATCC30299</strain>
    </source>
</reference>
<evidence type="ECO:0000256" key="4">
    <source>
        <dbReference type="ARBA" id="ARBA00022741"/>
    </source>
</evidence>
<dbReference type="EMBL" id="CAJZBQ010000015">
    <property type="protein sequence ID" value="CAG9316402.1"/>
    <property type="molecule type" value="Genomic_DNA"/>
</dbReference>
<evidence type="ECO:0000256" key="5">
    <source>
        <dbReference type="ARBA" id="ARBA00022777"/>
    </source>
</evidence>
<organism evidence="13 14">
    <name type="scientific">Blepharisma stoltei</name>
    <dbReference type="NCBI Taxonomy" id="1481888"/>
    <lineage>
        <taxon>Eukaryota</taxon>
        <taxon>Sar</taxon>
        <taxon>Alveolata</taxon>
        <taxon>Ciliophora</taxon>
        <taxon>Postciliodesmatophora</taxon>
        <taxon>Heterotrichea</taxon>
        <taxon>Heterotrichida</taxon>
        <taxon>Blepharismidae</taxon>
        <taxon>Blepharisma</taxon>
    </lineage>
</organism>
<evidence type="ECO:0000256" key="6">
    <source>
        <dbReference type="ARBA" id="ARBA00022840"/>
    </source>
</evidence>
<dbReference type="InterPro" id="IPR045216">
    <property type="entry name" value="CK2_alpha"/>
</dbReference>
<evidence type="ECO:0000313" key="13">
    <source>
        <dbReference type="EMBL" id="CAG9316402.1"/>
    </source>
</evidence>
<dbReference type="Gene3D" id="3.30.200.20">
    <property type="entry name" value="Phosphorylase Kinase, domain 1"/>
    <property type="match status" value="1"/>
</dbReference>
<dbReference type="PANTHER" id="PTHR24054">
    <property type="entry name" value="CASEIN KINASE II SUBUNIT ALPHA"/>
    <property type="match status" value="1"/>
</dbReference>
<accession>A0AAU9IT69</accession>
<comment type="caution">
    <text evidence="13">The sequence shown here is derived from an EMBL/GenBank/DDBJ whole genome shotgun (WGS) entry which is preliminary data.</text>
</comment>
<gene>
    <name evidence="13" type="ORF">BSTOLATCC_MIC15832</name>
</gene>
<dbReference type="CDD" id="cd14132">
    <property type="entry name" value="STKc_CK2_alpha"/>
    <property type="match status" value="1"/>
</dbReference>
<dbReference type="GO" id="GO:0004674">
    <property type="term" value="F:protein serine/threonine kinase activity"/>
    <property type="evidence" value="ECO:0007669"/>
    <property type="project" value="UniProtKB-KW"/>
</dbReference>
<dbReference type="PANTHER" id="PTHR24054:SF0">
    <property type="entry name" value="CASEIN KINASE II SUBUNIT ALPHA"/>
    <property type="match status" value="1"/>
</dbReference>
<evidence type="ECO:0000256" key="2">
    <source>
        <dbReference type="ARBA" id="ARBA00022527"/>
    </source>
</evidence>
<keyword evidence="6 10" id="KW-0067">ATP-binding</keyword>
<evidence type="ECO:0000259" key="12">
    <source>
        <dbReference type="PROSITE" id="PS50011"/>
    </source>
</evidence>
<dbReference type="SUPFAM" id="SSF56112">
    <property type="entry name" value="Protein kinase-like (PK-like)"/>
    <property type="match status" value="1"/>
</dbReference>
<dbReference type="GO" id="GO:0005634">
    <property type="term" value="C:nucleus"/>
    <property type="evidence" value="ECO:0007669"/>
    <property type="project" value="TreeGrafter"/>
</dbReference>
<comment type="catalytic activity">
    <reaction evidence="7">
        <text>L-threonyl-[protein] + ATP = O-phospho-L-threonyl-[protein] + ADP + H(+)</text>
        <dbReference type="Rhea" id="RHEA:46608"/>
        <dbReference type="Rhea" id="RHEA-COMP:11060"/>
        <dbReference type="Rhea" id="RHEA-COMP:11605"/>
        <dbReference type="ChEBI" id="CHEBI:15378"/>
        <dbReference type="ChEBI" id="CHEBI:30013"/>
        <dbReference type="ChEBI" id="CHEBI:30616"/>
        <dbReference type="ChEBI" id="CHEBI:61977"/>
        <dbReference type="ChEBI" id="CHEBI:456216"/>
        <dbReference type="EC" id="2.7.11.1"/>
    </reaction>
</comment>
<dbReference type="Proteomes" id="UP001162131">
    <property type="component" value="Unassembled WGS sequence"/>
</dbReference>
<evidence type="ECO:0000256" key="1">
    <source>
        <dbReference type="ARBA" id="ARBA00012513"/>
    </source>
</evidence>
<dbReference type="FunFam" id="1.10.510.10:FF:000059">
    <property type="entry name" value="Casein kinase II subunit alpha"/>
    <property type="match status" value="1"/>
</dbReference>
<proteinExistence type="inferred from homology"/>
<keyword evidence="4 10" id="KW-0547">Nucleotide-binding</keyword>
<feature type="binding site" evidence="10">
    <location>
        <position position="65"/>
    </location>
    <ligand>
        <name>ATP</name>
        <dbReference type="ChEBI" id="CHEBI:30616"/>
    </ligand>
</feature>
<dbReference type="PROSITE" id="PS00107">
    <property type="entry name" value="PROTEIN_KINASE_ATP"/>
    <property type="match status" value="1"/>
</dbReference>
<dbReference type="GO" id="GO:0005524">
    <property type="term" value="F:ATP binding"/>
    <property type="evidence" value="ECO:0007669"/>
    <property type="project" value="UniProtKB-UniRule"/>
</dbReference>
<dbReference type="PROSITE" id="PS50011">
    <property type="entry name" value="PROTEIN_KINASE_DOM"/>
    <property type="match status" value="1"/>
</dbReference>
<keyword evidence="3" id="KW-0808">Transferase</keyword>
<keyword evidence="14" id="KW-1185">Reference proteome</keyword>
<dbReference type="Pfam" id="PF00069">
    <property type="entry name" value="Pkinase"/>
    <property type="match status" value="1"/>
</dbReference>
<comment type="function">
    <text evidence="9">Casein kinases are operationally defined by their preferential utilization of acidic proteins such as caseins as substrates. The alpha chain contains the catalytic site.</text>
</comment>
<dbReference type="FunFam" id="3.30.200.20:FF:000088">
    <property type="entry name" value="Casein kinase II subunit alpha"/>
    <property type="match status" value="1"/>
</dbReference>
<evidence type="ECO:0000313" key="14">
    <source>
        <dbReference type="Proteomes" id="UP001162131"/>
    </source>
</evidence>
<evidence type="ECO:0000256" key="9">
    <source>
        <dbReference type="ARBA" id="ARBA00059329"/>
    </source>
</evidence>
<evidence type="ECO:0000256" key="11">
    <source>
        <dbReference type="RuleBase" id="RU000304"/>
    </source>
</evidence>
<dbReference type="GO" id="GO:0005956">
    <property type="term" value="C:protein kinase CK2 complex"/>
    <property type="evidence" value="ECO:0007669"/>
    <property type="project" value="TreeGrafter"/>
</dbReference>
<name>A0AAU9IT69_9CILI</name>
<protein>
    <recommendedName>
        <fullName evidence="1">non-specific serine/threonine protein kinase</fullName>
        <ecNumber evidence="1">2.7.11.1</ecNumber>
    </recommendedName>
</protein>
<feature type="domain" description="Protein kinase" evidence="12">
    <location>
        <begin position="36"/>
        <end position="321"/>
    </location>
</feature>
<dbReference type="InterPro" id="IPR000719">
    <property type="entry name" value="Prot_kinase_dom"/>
</dbReference>
<dbReference type="SMART" id="SM00220">
    <property type="entry name" value="S_TKc"/>
    <property type="match status" value="1"/>
</dbReference>
<sequence>MDFEVPKYYANVNLELPRDHSDYDKLRIQWGNQDDYEVTKKIGRGKYSEVYAGFHSQTHQPCVVKILKPVKKKKIFREVKILQVLQDGPNIVKLLDIVRDPISKTPSLIFEHINNVDFKVFFPTLVDFEVRYYMYEIVRALDYCHSQGIIHRDIKPHNVMIDHTTRKLRVIDWGLAEFYYPGREYNVRVASRYYKGPELLVNDQYYGYTLDMWSLGATIAAIIFKKEPFFHGDDNYDQLIKIAKILGVDKLMEYLDKYELELDDHYNGRFKNYPKKKWSSFVTLENQHLVSQEALDFLDKCLVYDHAERITSTDALSHPYFAPVIEMYKKIDAEIIDYSPNSPEYQTAQILLRQRNNR</sequence>
<comment type="similarity">
    <text evidence="11">Belongs to the protein kinase superfamily.</text>
</comment>
<evidence type="ECO:0000256" key="7">
    <source>
        <dbReference type="ARBA" id="ARBA00047899"/>
    </source>
</evidence>
<dbReference type="GO" id="GO:0005829">
    <property type="term" value="C:cytosol"/>
    <property type="evidence" value="ECO:0007669"/>
    <property type="project" value="TreeGrafter"/>
</dbReference>
<evidence type="ECO:0000256" key="3">
    <source>
        <dbReference type="ARBA" id="ARBA00022679"/>
    </source>
</evidence>
<keyword evidence="5" id="KW-0418">Kinase</keyword>
<dbReference type="Gene3D" id="1.10.510.10">
    <property type="entry name" value="Transferase(Phosphotransferase) domain 1"/>
    <property type="match status" value="1"/>
</dbReference>
<keyword evidence="2 11" id="KW-0723">Serine/threonine-protein kinase</keyword>
<dbReference type="EC" id="2.7.11.1" evidence="1"/>
<dbReference type="InterPro" id="IPR011009">
    <property type="entry name" value="Kinase-like_dom_sf"/>
</dbReference>
<dbReference type="InterPro" id="IPR017441">
    <property type="entry name" value="Protein_kinase_ATP_BS"/>
</dbReference>